<comment type="similarity">
    <text evidence="1">Belongs to the UDP-N-acetylglucosamine 2-epimerase family.</text>
</comment>
<dbReference type="EMBL" id="MWAK01000014">
    <property type="protein sequence ID" value="OPZ93635.1"/>
    <property type="molecule type" value="Genomic_DNA"/>
</dbReference>
<dbReference type="InterPro" id="IPR003331">
    <property type="entry name" value="UDP_GlcNAc_Epimerase_2_dom"/>
</dbReference>
<dbReference type="EC" id="5.1.3.23" evidence="3"/>
<dbReference type="AlphaFoldDB" id="A0A1V5MKI7"/>
<dbReference type="Pfam" id="PF02350">
    <property type="entry name" value="Epimerase_2"/>
    <property type="match status" value="1"/>
</dbReference>
<keyword evidence="1 3" id="KW-0413">Isomerase</keyword>
<feature type="domain" description="UDP-N-acetylglucosamine 2-epimerase" evidence="2">
    <location>
        <begin position="30"/>
        <end position="369"/>
    </location>
</feature>
<dbReference type="Gene3D" id="3.40.50.2000">
    <property type="entry name" value="Glycogen Phosphorylase B"/>
    <property type="match status" value="2"/>
</dbReference>
<dbReference type="InterPro" id="IPR029767">
    <property type="entry name" value="WecB-like"/>
</dbReference>
<name>A0A1V5MKI7_UNCT6</name>
<dbReference type="PANTHER" id="PTHR43174:SF1">
    <property type="entry name" value="UDP-N-ACETYLGLUCOSAMINE 2-EPIMERASE"/>
    <property type="match status" value="1"/>
</dbReference>
<evidence type="ECO:0000256" key="1">
    <source>
        <dbReference type="RuleBase" id="RU003513"/>
    </source>
</evidence>
<dbReference type="PANTHER" id="PTHR43174">
    <property type="entry name" value="UDP-N-ACETYLGLUCOSAMINE 2-EPIMERASE"/>
    <property type="match status" value="1"/>
</dbReference>
<comment type="caution">
    <text evidence="3">The sequence shown here is derived from an EMBL/GenBank/DDBJ whole genome shotgun (WGS) entry which is preliminary data.</text>
</comment>
<dbReference type="SUPFAM" id="SSF53756">
    <property type="entry name" value="UDP-Glycosyltransferase/glycogen phosphorylase"/>
    <property type="match status" value="1"/>
</dbReference>
<evidence type="ECO:0000259" key="2">
    <source>
        <dbReference type="Pfam" id="PF02350"/>
    </source>
</evidence>
<evidence type="ECO:0000313" key="3">
    <source>
        <dbReference type="EMBL" id="OPZ93635.1"/>
    </source>
</evidence>
<dbReference type="NCBIfam" id="TIGR00236">
    <property type="entry name" value="wecB"/>
    <property type="match status" value="1"/>
</dbReference>
<gene>
    <name evidence="3" type="primary">wbpI</name>
    <name evidence="3" type="ORF">BWY73_00203</name>
</gene>
<sequence length="377" mass="41702">MKRIILVAGARPNFMKVAPLRRELARFPGEFEPILVHTGQHYDYRMSEVFFRDLELPPPDLFLGAGSGPPSEQTGRIMAGFEGALERFDPDLVVVTGDVNSTLAAALATAQFRCRRRSGRPRLAHLESGLRSYDRLMPEEMNRVLTDHLADLLFTTTPADGRNLRREGIPAGRVRLVGNILSDTLLSLRSRAAGPPAGLAGLKLRRRAYGLVTLHRPANVDDPKILAGLLETLAALSSDLPLLFPCHPRTRSVIGRAGLERIFRERPGFILTEPLGYLDFLGLLLNSRLVLTDSGGLQAESAILKVPCLTLRDRTEWLVTLRAGGNRLAGTEPEGIRRSFRQCLAGRRRPIRRPALWDGRVAGRVVRALRADLEVNS</sequence>
<dbReference type="Proteomes" id="UP000485484">
    <property type="component" value="Unassembled WGS sequence"/>
</dbReference>
<accession>A0A1V5MKI7</accession>
<reference evidence="3" key="1">
    <citation type="submission" date="2017-02" db="EMBL/GenBank/DDBJ databases">
        <title>Delving into the versatile metabolic prowess of the omnipresent phylum Bacteroidetes.</title>
        <authorList>
            <person name="Nobu M.K."/>
            <person name="Mei R."/>
            <person name="Narihiro T."/>
            <person name="Kuroda K."/>
            <person name="Liu W.-T."/>
        </authorList>
    </citation>
    <scope>NUCLEOTIDE SEQUENCE</scope>
    <source>
        <strain evidence="3">ADurb.Bin417</strain>
    </source>
</reference>
<dbReference type="GO" id="GO:0016853">
    <property type="term" value="F:isomerase activity"/>
    <property type="evidence" value="ECO:0007669"/>
    <property type="project" value="UniProtKB-KW"/>
</dbReference>
<organism evidence="3">
    <name type="scientific">candidate division TA06 bacterium ADurb.Bin417</name>
    <dbReference type="NCBI Taxonomy" id="1852828"/>
    <lineage>
        <taxon>Bacteria</taxon>
        <taxon>Bacteria division TA06</taxon>
    </lineage>
</organism>
<dbReference type="CDD" id="cd03786">
    <property type="entry name" value="GTB_UDP-GlcNAc_2-Epimerase"/>
    <property type="match status" value="1"/>
</dbReference>
<proteinExistence type="inferred from homology"/>
<protein>
    <submittedName>
        <fullName evidence="3">UDP-2,3-diacetamido-2,3-dideoxy-D-glucuronate 2-epimerase</fullName>
        <ecNumber evidence="3">5.1.3.23</ecNumber>
    </submittedName>
</protein>